<keyword evidence="2" id="KW-1185">Reference proteome</keyword>
<comment type="caution">
    <text evidence="1">The sequence shown here is derived from an EMBL/GenBank/DDBJ whole genome shotgun (WGS) entry which is preliminary data.</text>
</comment>
<dbReference type="Proteomes" id="UP001497623">
    <property type="component" value="Unassembled WGS sequence"/>
</dbReference>
<organism evidence="1 2">
    <name type="scientific">Meganyctiphanes norvegica</name>
    <name type="common">Northern krill</name>
    <name type="synonym">Thysanopoda norvegica</name>
    <dbReference type="NCBI Taxonomy" id="48144"/>
    <lineage>
        <taxon>Eukaryota</taxon>
        <taxon>Metazoa</taxon>
        <taxon>Ecdysozoa</taxon>
        <taxon>Arthropoda</taxon>
        <taxon>Crustacea</taxon>
        <taxon>Multicrustacea</taxon>
        <taxon>Malacostraca</taxon>
        <taxon>Eumalacostraca</taxon>
        <taxon>Eucarida</taxon>
        <taxon>Euphausiacea</taxon>
        <taxon>Euphausiidae</taxon>
        <taxon>Meganyctiphanes</taxon>
    </lineage>
</organism>
<dbReference type="AlphaFoldDB" id="A0AAV2QN87"/>
<evidence type="ECO:0000313" key="2">
    <source>
        <dbReference type="Proteomes" id="UP001497623"/>
    </source>
</evidence>
<protein>
    <submittedName>
        <fullName evidence="1">Uncharacterized protein</fullName>
    </submittedName>
</protein>
<reference evidence="1 2" key="1">
    <citation type="submission" date="2024-05" db="EMBL/GenBank/DDBJ databases">
        <authorList>
            <person name="Wallberg A."/>
        </authorList>
    </citation>
    <scope>NUCLEOTIDE SEQUENCE [LARGE SCALE GENOMIC DNA]</scope>
</reference>
<accession>A0AAV2QN87</accession>
<evidence type="ECO:0000313" key="1">
    <source>
        <dbReference type="EMBL" id="CAL4089408.1"/>
    </source>
</evidence>
<name>A0AAV2QN87_MEGNR</name>
<proteinExistence type="predicted"/>
<gene>
    <name evidence="1" type="ORF">MNOR_LOCUS13796</name>
</gene>
<sequence>MSHHGEVPEVAMTELSQFWSSLARRKSERSLAALPSLRATQQKRNHHAATPSSAQTWNALIAADTQNQVVTDNSYSGKRSERDVDEVSQLFQEQNVFDEELLHGNDNIDQQEPLLDFECRTGVSACCVDGGLIGDVPAQYVVQGLHSHEIPVIGLYVDPRITPGFSYRVRPLHNTKMLFKGQALPLLSIGMGYGKRITFASESHISNDNFFWSDSNPEGYGFTLQLVKINDKFTVKDANNESVGIATVHKLMGPQMEVGHRVTETGHVQKRARVSLNCNIEFFHDGTNSHKPVVISGLAVAQKKKTPRAVAEVTEIVCCSIDRARGYTLVAGADSSTHITIIKGEKINDIPTTYSLKGLQPYEIPVVGTYVDPRIITGFKYSVRPADSKKCLFGGDALVLQSVGRGYGKRMTFESKSLNQNENYFWSDTNPEGYGFTIQAVSPGETFTIIHQGIEEIGRAQVFRADLPQIEESTTTANGSVEKRVRVTLTCDVSFHGHQDRTLVVTGTAVVVRKGRIARVQKIEEVGVSSQMNLLFSNTQNTLTFVKE</sequence>
<dbReference type="EMBL" id="CAXKWB010008036">
    <property type="protein sequence ID" value="CAL4089408.1"/>
    <property type="molecule type" value="Genomic_DNA"/>
</dbReference>